<dbReference type="Pfam" id="PF14225">
    <property type="entry name" value="MOR2-PAG1_C"/>
    <property type="match status" value="1"/>
</dbReference>
<dbReference type="SUPFAM" id="SSF48371">
    <property type="entry name" value="ARM repeat"/>
    <property type="match status" value="1"/>
</dbReference>
<dbReference type="PANTHER" id="PTHR12295:SF30">
    <property type="entry name" value="PROTEIN FURRY"/>
    <property type="match status" value="1"/>
</dbReference>
<feature type="non-terminal residue" evidence="4">
    <location>
        <position position="968"/>
    </location>
</feature>
<dbReference type="GO" id="GO:0000902">
    <property type="term" value="P:cell morphogenesis"/>
    <property type="evidence" value="ECO:0007669"/>
    <property type="project" value="InterPro"/>
</dbReference>
<feature type="domain" description="Protein furry C-terminal" evidence="3">
    <location>
        <begin position="304"/>
        <end position="366"/>
    </location>
</feature>
<protein>
    <submittedName>
        <fullName evidence="4">Uncharacterized protein</fullName>
    </submittedName>
</protein>
<dbReference type="Pfam" id="PF19421">
    <property type="entry name" value="Fry_C"/>
    <property type="match status" value="3"/>
</dbReference>
<feature type="domain" description="Cell morphogenesis protein C-terminal" evidence="2">
    <location>
        <begin position="3"/>
        <end position="255"/>
    </location>
</feature>
<gene>
    <name evidence="4" type="ORF">BLA29_001603</name>
</gene>
<dbReference type="InterPro" id="IPR039867">
    <property type="entry name" value="Furry/Tao3/Mor2"/>
</dbReference>
<dbReference type="InterPro" id="IPR045842">
    <property type="entry name" value="Fry_C"/>
</dbReference>
<feature type="region of interest" description="Disordered" evidence="1">
    <location>
        <begin position="343"/>
        <end position="371"/>
    </location>
</feature>
<dbReference type="OrthoDB" id="6287725at2759"/>
<dbReference type="GO" id="GO:0030427">
    <property type="term" value="C:site of polarized growth"/>
    <property type="evidence" value="ECO:0007669"/>
    <property type="project" value="TreeGrafter"/>
</dbReference>
<dbReference type="EMBL" id="MUJZ01014190">
    <property type="protein sequence ID" value="OTF81334.1"/>
    <property type="molecule type" value="Genomic_DNA"/>
</dbReference>
<evidence type="ECO:0000256" key="1">
    <source>
        <dbReference type="SAM" id="MobiDB-lite"/>
    </source>
</evidence>
<dbReference type="GO" id="GO:0005938">
    <property type="term" value="C:cell cortex"/>
    <property type="evidence" value="ECO:0007669"/>
    <property type="project" value="TreeGrafter"/>
</dbReference>
<dbReference type="AlphaFoldDB" id="A0A1Y3BMV4"/>
<evidence type="ECO:0000313" key="4">
    <source>
        <dbReference type="EMBL" id="OTF81334.1"/>
    </source>
</evidence>
<accession>A0A1Y3BMV4</accession>
<dbReference type="PANTHER" id="PTHR12295">
    <property type="entry name" value="FURRY-RELATED"/>
    <property type="match status" value="1"/>
</dbReference>
<feature type="compositionally biased region" description="Polar residues" evidence="1">
    <location>
        <begin position="476"/>
        <end position="493"/>
    </location>
</feature>
<sequence>MLAQFFCIGVILLETDYEHEFLLATRLLDKCLQKMSLDDPECREKIEKIFMHIKWPNFPGVHQLLLKGLASNLCYEPTINLLHKLTPYLKISVIDPKNSETAFPFHVMAMLPYLLHNYDDPNVLCIQAAVSFAAWCNEHSNINLENLATVMTLYSKHCFSKENSQWTKCVVKYLYDAYPGSFVMIISFLVEVAEKGPAVFLNHILSILHFMLNYIDLNSSRSINDDLMRVATKYIEGPQWKDALKILKLAVTRSSTLAAPSYSSNSTYASSIISSIVSCGSYSDGISMTSSTFSESEFGGSSSKRELPGRTLDFTFDISQTPILGAKFIAKRHAISEMAANRNDKENGTDSAISSITTSIDNNSNSVGDRDREKSDFILHKLFEVRDTFPIENGDNESIASNENSATNADTIGAHIVTVDNNSTLKRSSLVATQTRIRERLVNLFNRCGKRIVGLPKSPSVIFSQNSDVGMDNHKSSMASSTEDMSATNNDVSGDSKHDDTAHGEFAYFKEFDFLEYELESQEGESLDNFNWGVRRKSLSNLDNDDVSSNKTNKMNDEMTNVTFEPSSSSMMMNYSRRMSKNDVYECSSDDEVESVSPLYDLSSHHNQIQVFNENSSIHSRPASLISHGSTHSLVSEPELSLVNTVSSSVITNPSISLNFDAEEQCSTHFMRMINDHSGQLMAMANQMVVKILKNTFKRVIYLTKESCELLTQNNDLDNNNQYGSVANRFMDLLDIISMQNDFPFVHMSERLFVTMDNLLKEQQFIIMGLHAHWETFNEKKDQLNACIQECKNSKMNNNTESLICKLCQHLYRMHFQLYLLYECYLKFVDSIKSILNNPMVINYSNEIGDLKKDLAKYLDDDVNKQSDQQPSFMSIISTSTSTISKENEAELRDLIQTKQYSRAVKFVKILKNMIPGMDLIKEDLIETLLNIYCRSILSLSNHVDGSESSSSSYLIIVEPEYNQGDII</sequence>
<feature type="domain" description="Protein furry C-terminal" evidence="3">
    <location>
        <begin position="432"/>
        <end position="619"/>
    </location>
</feature>
<proteinExistence type="predicted"/>
<reference evidence="4 5" key="1">
    <citation type="submission" date="2017-03" db="EMBL/GenBank/DDBJ databases">
        <title>Genome Survey of Euroglyphus maynei.</title>
        <authorList>
            <person name="Arlian L.G."/>
            <person name="Morgan M.S."/>
            <person name="Rider S.D."/>
        </authorList>
    </citation>
    <scope>NUCLEOTIDE SEQUENCE [LARGE SCALE GENOMIC DNA]</scope>
    <source>
        <strain evidence="4">Arlian Lab</strain>
        <tissue evidence="4">Whole body</tissue>
    </source>
</reference>
<dbReference type="InterPro" id="IPR025481">
    <property type="entry name" value="Cell_Morphogen_C"/>
</dbReference>
<evidence type="ECO:0000259" key="3">
    <source>
        <dbReference type="Pfam" id="PF19421"/>
    </source>
</evidence>
<evidence type="ECO:0000259" key="2">
    <source>
        <dbReference type="Pfam" id="PF14225"/>
    </source>
</evidence>
<feature type="domain" description="Protein furry C-terminal" evidence="3">
    <location>
        <begin position="661"/>
        <end position="935"/>
    </location>
</feature>
<evidence type="ECO:0000313" key="5">
    <source>
        <dbReference type="Proteomes" id="UP000194236"/>
    </source>
</evidence>
<feature type="region of interest" description="Disordered" evidence="1">
    <location>
        <begin position="466"/>
        <end position="500"/>
    </location>
</feature>
<feature type="compositionally biased region" description="Low complexity" evidence="1">
    <location>
        <begin position="349"/>
        <end position="366"/>
    </location>
</feature>
<organism evidence="4 5">
    <name type="scientific">Euroglyphus maynei</name>
    <name type="common">Mayne's house dust mite</name>
    <dbReference type="NCBI Taxonomy" id="6958"/>
    <lineage>
        <taxon>Eukaryota</taxon>
        <taxon>Metazoa</taxon>
        <taxon>Ecdysozoa</taxon>
        <taxon>Arthropoda</taxon>
        <taxon>Chelicerata</taxon>
        <taxon>Arachnida</taxon>
        <taxon>Acari</taxon>
        <taxon>Acariformes</taxon>
        <taxon>Sarcoptiformes</taxon>
        <taxon>Astigmata</taxon>
        <taxon>Psoroptidia</taxon>
        <taxon>Analgoidea</taxon>
        <taxon>Pyroglyphidae</taxon>
        <taxon>Pyroglyphinae</taxon>
        <taxon>Euroglyphus</taxon>
    </lineage>
</organism>
<dbReference type="Proteomes" id="UP000194236">
    <property type="component" value="Unassembled WGS sequence"/>
</dbReference>
<dbReference type="InterPro" id="IPR016024">
    <property type="entry name" value="ARM-type_fold"/>
</dbReference>
<comment type="caution">
    <text evidence="4">The sequence shown here is derived from an EMBL/GenBank/DDBJ whole genome shotgun (WGS) entry which is preliminary data.</text>
</comment>
<name>A0A1Y3BMV4_EURMA</name>
<dbReference type="GO" id="GO:0031175">
    <property type="term" value="P:neuron projection development"/>
    <property type="evidence" value="ECO:0007669"/>
    <property type="project" value="TreeGrafter"/>
</dbReference>
<keyword evidence="5" id="KW-1185">Reference proteome</keyword>